<feature type="coiled-coil region" evidence="3">
    <location>
        <begin position="557"/>
        <end position="598"/>
    </location>
</feature>
<proteinExistence type="predicted"/>
<dbReference type="AlphaFoldDB" id="A0A3T0JP17"/>
<dbReference type="Pfam" id="PF02518">
    <property type="entry name" value="HATPase_c"/>
    <property type="match status" value="1"/>
</dbReference>
<dbReference type="Gene3D" id="3.30.565.10">
    <property type="entry name" value="Histidine kinase-like ATPase, C-terminal domain"/>
    <property type="match status" value="2"/>
</dbReference>
<dbReference type="SMART" id="SM00387">
    <property type="entry name" value="HATPase_c"/>
    <property type="match status" value="1"/>
</dbReference>
<protein>
    <recommendedName>
        <fullName evidence="2">histidine kinase</fullName>
        <ecNumber evidence="2">2.7.13.3</ecNumber>
    </recommendedName>
</protein>
<dbReference type="Proteomes" id="UP000282760">
    <property type="component" value="Chromosome"/>
</dbReference>
<dbReference type="InterPro" id="IPR004358">
    <property type="entry name" value="Sig_transdc_His_kin-like_C"/>
</dbReference>
<dbReference type="InterPro" id="IPR036890">
    <property type="entry name" value="HATPase_C_sf"/>
</dbReference>
<accession>A0A3T0JP17</accession>
<evidence type="ECO:0000256" key="2">
    <source>
        <dbReference type="ARBA" id="ARBA00012438"/>
    </source>
</evidence>
<dbReference type="PRINTS" id="PR00344">
    <property type="entry name" value="BCTRLSENSOR"/>
</dbReference>
<evidence type="ECO:0000256" key="3">
    <source>
        <dbReference type="SAM" id="Coils"/>
    </source>
</evidence>
<keyword evidence="3" id="KW-0175">Coiled coil</keyword>
<evidence type="ECO:0000313" key="5">
    <source>
        <dbReference type="EMBL" id="AZV25183.1"/>
    </source>
</evidence>
<reference evidence="5 6" key="1">
    <citation type="submission" date="2017-11" db="EMBL/GenBank/DDBJ databases">
        <title>Effect of PGPRs.</title>
        <authorList>
            <person name="Oliva R."/>
            <person name="Nong J."/>
            <person name="Roman V."/>
        </authorList>
    </citation>
    <scope>NUCLEOTIDE SEQUENCE [LARGE SCALE GENOMIC DNA]</scope>
    <source>
        <strain evidence="5">Inb918</strain>
    </source>
</reference>
<dbReference type="EC" id="2.7.13.3" evidence="2"/>
<dbReference type="Pfam" id="PF13589">
    <property type="entry name" value="HATPase_c_3"/>
    <property type="match status" value="1"/>
</dbReference>
<dbReference type="InterPro" id="IPR003594">
    <property type="entry name" value="HATPase_dom"/>
</dbReference>
<dbReference type="GO" id="GO:0004673">
    <property type="term" value="F:protein histidine kinase activity"/>
    <property type="evidence" value="ECO:0007669"/>
    <property type="project" value="UniProtKB-EC"/>
</dbReference>
<feature type="domain" description="Histidine kinase/HSP90-like ATPase" evidence="4">
    <location>
        <begin position="729"/>
        <end position="844"/>
    </location>
</feature>
<name>A0A3T0JP17_PSESX</name>
<evidence type="ECO:0000313" key="6">
    <source>
        <dbReference type="Proteomes" id="UP000282760"/>
    </source>
</evidence>
<comment type="catalytic activity">
    <reaction evidence="1">
        <text>ATP + protein L-histidine = ADP + protein N-phospho-L-histidine.</text>
        <dbReference type="EC" id="2.7.13.3"/>
    </reaction>
</comment>
<evidence type="ECO:0000256" key="1">
    <source>
        <dbReference type="ARBA" id="ARBA00000085"/>
    </source>
</evidence>
<sequence>MKAIPFNVSARTARLIGRENVSSAEGALIELVKNSYDADASFCIVYFNDEFVEFPDVLSAPKYEEFKELLGKLELQDVLCFYSLDMFSESYVFSRMSYEKAFTADEKKAIEKTLSESGTLYILDDGEGMTEAVIEKAWMTIGTDNKNYNFVSVNTGRVKSGAKGIGRFALDRLGEECELLTKTKDSTECLLWKVNWNDFDQQGLTIDGVNAKLGFVDRSLHLNISDALGEDLANSHEVESLVQGSQIKISRARDCWKKSNVEKIFSELASLVPPAEAGGFNVYVYSKKYQSEFGQVLPSICEDFDYKLSARMDDEGTISFEATRKELDISRLNGDLLSRVFFKNPAYAKNKLFGEPVKYNKSLYQLIPGLKESNEKAHELIGRFDFTLYFLKRVSDKKDIEIFLHRSYNSDSRKRWLEHNNGVRIYRDNFRVRPYGEIGKASWDWLGLGRRQAEDPSALRSGRWRVAPHNMSGIINISRLNNIGLEDKSSREGIQENEAFSLFKSIVEAIIKEFEQDRSSLYKEIYSFYNDRKNTPSDEELNPKQEEDAEKLAQKIFENIKKEHAEAKEDSEKLALALLKEKARTREIDDRLEDMKKENSLLRVFASSGITIASFTHELDSLNSKLGNRFDQLESLIHGYADLSLGDRALIQDFKNPFKRIEMLRRDDERVKNWIKYSLRTIRKDKRKRVKINIKTYLENLRDEWMGTLSERQVSVRVDVDDSSLYLKAYEIDLDCIFNNLIINSADAFKRPGFSGGRGITIGSRGLSGKILFEYKDTGPGLSQDIQNPLDIFRPTFTTKKNSLGEEVGTGLGMWLVQKTIEEYGGTAQLGRGNGFSIAMELNG</sequence>
<dbReference type="PANTHER" id="PTHR43065">
    <property type="entry name" value="SENSOR HISTIDINE KINASE"/>
    <property type="match status" value="1"/>
</dbReference>
<gene>
    <name evidence="5" type="ORF">CT157_03905</name>
</gene>
<organism evidence="5 6">
    <name type="scientific">Pseudomonas syringae</name>
    <dbReference type="NCBI Taxonomy" id="317"/>
    <lineage>
        <taxon>Bacteria</taxon>
        <taxon>Pseudomonadati</taxon>
        <taxon>Pseudomonadota</taxon>
        <taxon>Gammaproteobacteria</taxon>
        <taxon>Pseudomonadales</taxon>
        <taxon>Pseudomonadaceae</taxon>
        <taxon>Pseudomonas</taxon>
    </lineage>
</organism>
<evidence type="ECO:0000259" key="4">
    <source>
        <dbReference type="SMART" id="SM00387"/>
    </source>
</evidence>
<dbReference type="SUPFAM" id="SSF55874">
    <property type="entry name" value="ATPase domain of HSP90 chaperone/DNA topoisomerase II/histidine kinase"/>
    <property type="match status" value="2"/>
</dbReference>
<dbReference type="EMBL" id="CP024646">
    <property type="protein sequence ID" value="AZV25183.1"/>
    <property type="molecule type" value="Genomic_DNA"/>
</dbReference>